<dbReference type="RefSeq" id="WP_336589160.1">
    <property type="nucleotide sequence ID" value="NZ_JBBAXC010000038.1"/>
</dbReference>
<keyword evidence="6" id="KW-1185">Reference proteome</keyword>
<feature type="domain" description="HTH marR-type" evidence="4">
    <location>
        <begin position="1"/>
        <end position="139"/>
    </location>
</feature>
<proteinExistence type="predicted"/>
<evidence type="ECO:0000259" key="4">
    <source>
        <dbReference type="PROSITE" id="PS50995"/>
    </source>
</evidence>
<dbReference type="Proteomes" id="UP001312865">
    <property type="component" value="Unassembled WGS sequence"/>
</dbReference>
<sequence length="146" mass="17030">MNVFQDLDACYKYFNRHLSAMFQKEGYSEITFNSYQYIIAIYKLHNEGDLATITEIANRLGIKKSSVAQMINTLLKGEYLKKKESSVDKRSFTLELSEKGYKMMKLEAVFSENFLKHFYYPLDEEEIKTFEETMGKIATNLLKGVV</sequence>
<dbReference type="InterPro" id="IPR000835">
    <property type="entry name" value="HTH_MarR-typ"/>
</dbReference>
<keyword evidence="3" id="KW-0804">Transcription</keyword>
<name>A0ABU8HJW8_9BACI</name>
<reference evidence="5 6" key="1">
    <citation type="journal article" date="2018" name="J. Microbiol.">
        <title>Bacillus spongiae sp. nov., isolated from sponge of Jeju Island.</title>
        <authorList>
            <person name="Lee G.E."/>
            <person name="Im W.T."/>
            <person name="Park J.S."/>
        </authorList>
    </citation>
    <scope>NUCLEOTIDE SEQUENCE [LARGE SCALE GENOMIC DNA]</scope>
    <source>
        <strain evidence="5 6">135PIL107-10</strain>
    </source>
</reference>
<organism evidence="5 6">
    <name type="scientific">Bacillus spongiae</name>
    <dbReference type="NCBI Taxonomy" id="2683610"/>
    <lineage>
        <taxon>Bacteria</taxon>
        <taxon>Bacillati</taxon>
        <taxon>Bacillota</taxon>
        <taxon>Bacilli</taxon>
        <taxon>Bacillales</taxon>
        <taxon>Bacillaceae</taxon>
        <taxon>Bacillus</taxon>
    </lineage>
</organism>
<dbReference type="Pfam" id="PF01325">
    <property type="entry name" value="Fe_dep_repress"/>
    <property type="match status" value="1"/>
</dbReference>
<evidence type="ECO:0000313" key="6">
    <source>
        <dbReference type="Proteomes" id="UP001312865"/>
    </source>
</evidence>
<comment type="caution">
    <text evidence="5">The sequence shown here is derived from an EMBL/GenBank/DDBJ whole genome shotgun (WGS) entry which is preliminary data.</text>
</comment>
<dbReference type="SMART" id="SM00347">
    <property type="entry name" value="HTH_MARR"/>
    <property type="match status" value="1"/>
</dbReference>
<dbReference type="InterPro" id="IPR022687">
    <property type="entry name" value="HTH_DTXR"/>
</dbReference>
<dbReference type="InterPro" id="IPR036390">
    <property type="entry name" value="WH_DNA-bd_sf"/>
</dbReference>
<dbReference type="Gene3D" id="1.10.10.10">
    <property type="entry name" value="Winged helix-like DNA-binding domain superfamily/Winged helix DNA-binding domain"/>
    <property type="match status" value="1"/>
</dbReference>
<dbReference type="SUPFAM" id="SSF46785">
    <property type="entry name" value="Winged helix' DNA-binding domain"/>
    <property type="match status" value="1"/>
</dbReference>
<keyword evidence="2" id="KW-0238">DNA-binding</keyword>
<dbReference type="PROSITE" id="PS50995">
    <property type="entry name" value="HTH_MARR_2"/>
    <property type="match status" value="1"/>
</dbReference>
<dbReference type="InterPro" id="IPR036388">
    <property type="entry name" value="WH-like_DNA-bd_sf"/>
</dbReference>
<dbReference type="EMBL" id="JBBAXC010000038">
    <property type="protein sequence ID" value="MEI5909715.1"/>
    <property type="molecule type" value="Genomic_DNA"/>
</dbReference>
<accession>A0ABU8HJW8</accession>
<keyword evidence="1" id="KW-0805">Transcription regulation</keyword>
<dbReference type="PANTHER" id="PTHR42756">
    <property type="entry name" value="TRANSCRIPTIONAL REGULATOR, MARR"/>
    <property type="match status" value="1"/>
</dbReference>
<evidence type="ECO:0000313" key="5">
    <source>
        <dbReference type="EMBL" id="MEI5909715.1"/>
    </source>
</evidence>
<evidence type="ECO:0000256" key="3">
    <source>
        <dbReference type="ARBA" id="ARBA00023163"/>
    </source>
</evidence>
<dbReference type="PRINTS" id="PR00598">
    <property type="entry name" value="HTHMARR"/>
</dbReference>
<evidence type="ECO:0000256" key="1">
    <source>
        <dbReference type="ARBA" id="ARBA00023015"/>
    </source>
</evidence>
<dbReference type="PANTHER" id="PTHR42756:SF1">
    <property type="entry name" value="TRANSCRIPTIONAL REPRESSOR OF EMRAB OPERON"/>
    <property type="match status" value="1"/>
</dbReference>
<gene>
    <name evidence="5" type="ORF">WAK64_22245</name>
</gene>
<evidence type="ECO:0000256" key="2">
    <source>
        <dbReference type="ARBA" id="ARBA00023125"/>
    </source>
</evidence>
<protein>
    <submittedName>
        <fullName evidence="5">MarR family winged helix-turn-helix transcriptional regulator</fullName>
    </submittedName>
</protein>